<protein>
    <submittedName>
        <fullName evidence="1">Uncharacterized protein</fullName>
    </submittedName>
</protein>
<evidence type="ECO:0000313" key="3">
    <source>
        <dbReference type="Proteomes" id="UP001229836"/>
    </source>
</evidence>
<accession>A0ABY8SBC0</accession>
<reference evidence="1 3" key="1">
    <citation type="submission" date="2023-05" db="EMBL/GenBank/DDBJ databases">
        <title>The complete genome of Acinetobacter sp. nov KCTC 92772.</title>
        <authorList>
            <person name="Zhou G."/>
        </authorList>
    </citation>
    <scope>NUCLEOTIDE SEQUENCE [LARGE SCALE GENOMIC DNA]</scope>
    <source>
        <strain evidence="1 3">KCTC 92772</strain>
        <plasmid evidence="1 3">unnamed1</plasmid>
    </source>
</reference>
<proteinExistence type="predicted"/>
<gene>
    <name evidence="1" type="ORF">QLH32_18720</name>
    <name evidence="2" type="ORF">QLH32_19005</name>
</gene>
<dbReference type="EMBL" id="CP125670">
    <property type="protein sequence ID" value="WHP07860.1"/>
    <property type="molecule type" value="Genomic_DNA"/>
</dbReference>
<keyword evidence="3" id="KW-1185">Reference proteome</keyword>
<evidence type="ECO:0000313" key="2">
    <source>
        <dbReference type="EMBL" id="WHP07860.1"/>
    </source>
</evidence>
<dbReference type="EMBL" id="CP125670">
    <property type="protein sequence ID" value="WHP07807.1"/>
    <property type="molecule type" value="Genomic_DNA"/>
</dbReference>
<dbReference type="RefSeq" id="WP_263975002.1">
    <property type="nucleotide sequence ID" value="NZ_CP125670.1"/>
</dbReference>
<organism evidence="1 3">
    <name type="scientific">Acinetobacter corruptisaponis</name>
    <dbReference type="NCBI Taxonomy" id="3045147"/>
    <lineage>
        <taxon>Bacteria</taxon>
        <taxon>Pseudomonadati</taxon>
        <taxon>Pseudomonadota</taxon>
        <taxon>Gammaproteobacteria</taxon>
        <taxon>Moraxellales</taxon>
        <taxon>Moraxellaceae</taxon>
        <taxon>Acinetobacter</taxon>
    </lineage>
</organism>
<name>A0ABY8SBC0_9GAMM</name>
<evidence type="ECO:0000313" key="1">
    <source>
        <dbReference type="EMBL" id="WHP07807.1"/>
    </source>
</evidence>
<sequence>MINRNNLSGEISFGCIMCDESDDIVAIALKNQVLMAWAIEQ</sequence>
<dbReference type="Proteomes" id="UP001229836">
    <property type="component" value="Plasmid unnamed1"/>
</dbReference>
<geneLocation type="plasmid" evidence="1 3">
    <name>unnamed1</name>
</geneLocation>
<keyword evidence="1" id="KW-0614">Plasmid</keyword>